<comment type="caution">
    <text evidence="1">The sequence shown here is derived from an EMBL/GenBank/DDBJ whole genome shotgun (WGS) entry which is preliminary data.</text>
</comment>
<evidence type="ECO:0000313" key="2">
    <source>
        <dbReference type="Proteomes" id="UP000494245"/>
    </source>
</evidence>
<gene>
    <name evidence="1" type="ORF">NNJEOMEG_03470</name>
</gene>
<keyword evidence="2" id="KW-1185">Reference proteome</keyword>
<protein>
    <submittedName>
        <fullName evidence="1">Uncharacterized protein</fullName>
    </submittedName>
</protein>
<dbReference type="Proteomes" id="UP000494245">
    <property type="component" value="Unassembled WGS sequence"/>
</dbReference>
<accession>A0A6V8LT10</accession>
<dbReference type="AlphaFoldDB" id="A0A6V8LT10"/>
<reference evidence="1 2" key="2">
    <citation type="submission" date="2020-05" db="EMBL/GenBank/DDBJ databases">
        <title>Draft genome sequence of Desulfovibrio sp. strainFSS-1.</title>
        <authorList>
            <person name="Shimoshige H."/>
            <person name="Kobayashi H."/>
            <person name="Maekawa T."/>
        </authorList>
    </citation>
    <scope>NUCLEOTIDE SEQUENCE [LARGE SCALE GENOMIC DNA]</scope>
    <source>
        <strain evidence="1 2">SIID29052-01</strain>
    </source>
</reference>
<name>A0A6V8LT10_9BACT</name>
<proteinExistence type="predicted"/>
<organism evidence="1 2">
    <name type="scientific">Fundidesulfovibrio magnetotacticus</name>
    <dbReference type="NCBI Taxonomy" id="2730080"/>
    <lineage>
        <taxon>Bacteria</taxon>
        <taxon>Pseudomonadati</taxon>
        <taxon>Thermodesulfobacteriota</taxon>
        <taxon>Desulfovibrionia</taxon>
        <taxon>Desulfovibrionales</taxon>
        <taxon>Desulfovibrionaceae</taxon>
        <taxon>Fundidesulfovibrio</taxon>
    </lineage>
</organism>
<dbReference type="EMBL" id="BLTE01000019">
    <property type="protein sequence ID" value="GFK95602.1"/>
    <property type="molecule type" value="Genomic_DNA"/>
</dbReference>
<evidence type="ECO:0000313" key="1">
    <source>
        <dbReference type="EMBL" id="GFK95602.1"/>
    </source>
</evidence>
<reference evidence="1 2" key="1">
    <citation type="submission" date="2020-04" db="EMBL/GenBank/DDBJ databases">
        <authorList>
            <consortium name="Desulfovibrio sp. FSS-1 genome sequencing consortium"/>
            <person name="Shimoshige H."/>
            <person name="Kobayashi H."/>
            <person name="Maekawa T."/>
        </authorList>
    </citation>
    <scope>NUCLEOTIDE SEQUENCE [LARGE SCALE GENOMIC DNA]</scope>
    <source>
        <strain evidence="1 2">SIID29052-01</strain>
    </source>
</reference>
<sequence length="101" mass="11357">MCVAVYAHHKPPVNYFFVRPQETVPVLKRKIPFTRSDMEILIISRILQNIQKAGSVNVTCDKELLDAWKAVIDKMRPSDLANAAWSFYQTTLAAPGPPCGQ</sequence>